<proteinExistence type="predicted"/>
<evidence type="ECO:0000256" key="2">
    <source>
        <dbReference type="ARBA" id="ARBA00022898"/>
    </source>
</evidence>
<evidence type="ECO:0000259" key="4">
    <source>
        <dbReference type="Pfam" id="PF00291"/>
    </source>
</evidence>
<keyword evidence="3" id="KW-0456">Lyase</keyword>
<dbReference type="Proteomes" id="UP001596058">
    <property type="component" value="Unassembled WGS sequence"/>
</dbReference>
<evidence type="ECO:0000313" key="6">
    <source>
        <dbReference type="Proteomes" id="UP001596058"/>
    </source>
</evidence>
<dbReference type="Gene3D" id="3.40.50.1100">
    <property type="match status" value="2"/>
</dbReference>
<dbReference type="CDD" id="cd01562">
    <property type="entry name" value="Thr-dehyd"/>
    <property type="match status" value="1"/>
</dbReference>
<dbReference type="PANTHER" id="PTHR48078">
    <property type="entry name" value="THREONINE DEHYDRATASE, MITOCHONDRIAL-RELATED"/>
    <property type="match status" value="1"/>
</dbReference>
<keyword evidence="2" id="KW-0663">Pyridoxal phosphate</keyword>
<sequence>MTTSALDALIPGDLIARAAEYLRSVLRPTPCQYSPGLSQLLGRQVWLKWELIQPTRSFKVRGALFAVHELARSAANRDAALVTASTGNHGLGLAFAASQAGRTAYVYVPQGANPAKVEAMRTLGAEIRVAGSDWQEAFEHATAVCARDGLPYVHSFEDPNIVAGQATIGTELAADGPDAHTVLVPIGGGGLIAGVARGLAAAGVGARVIGVEPAGADRMRRSLEAGKVVRIPPFTTIADGLAARAPGELTFGVTKALVDRVVTVEETAIREAMAAVFRAERLPVEPSSATTIAALATHDAGVIPGERVVCLMTGGNVDPALLREVVGQ</sequence>
<protein>
    <submittedName>
        <fullName evidence="5">Threonine/serine dehydratase</fullName>
    </submittedName>
</protein>
<evidence type="ECO:0000256" key="3">
    <source>
        <dbReference type="ARBA" id="ARBA00023239"/>
    </source>
</evidence>
<dbReference type="Pfam" id="PF00291">
    <property type="entry name" value="PALP"/>
    <property type="match status" value="1"/>
</dbReference>
<dbReference type="EMBL" id="JBHSPA010000013">
    <property type="protein sequence ID" value="MFC5824090.1"/>
    <property type="molecule type" value="Genomic_DNA"/>
</dbReference>
<evidence type="ECO:0000256" key="1">
    <source>
        <dbReference type="ARBA" id="ARBA00001933"/>
    </source>
</evidence>
<dbReference type="RefSeq" id="WP_379513622.1">
    <property type="nucleotide sequence ID" value="NZ_JBHSPA010000013.1"/>
</dbReference>
<dbReference type="InterPro" id="IPR001926">
    <property type="entry name" value="TrpB-like_PALP"/>
</dbReference>
<feature type="domain" description="Tryptophan synthase beta chain-like PALP" evidence="4">
    <location>
        <begin position="26"/>
        <end position="314"/>
    </location>
</feature>
<comment type="cofactor">
    <cofactor evidence="1">
        <name>pyridoxal 5'-phosphate</name>
        <dbReference type="ChEBI" id="CHEBI:597326"/>
    </cofactor>
</comment>
<organism evidence="5 6">
    <name type="scientific">Nonomuraea insulae</name>
    <dbReference type="NCBI Taxonomy" id="1616787"/>
    <lineage>
        <taxon>Bacteria</taxon>
        <taxon>Bacillati</taxon>
        <taxon>Actinomycetota</taxon>
        <taxon>Actinomycetes</taxon>
        <taxon>Streptosporangiales</taxon>
        <taxon>Streptosporangiaceae</taxon>
        <taxon>Nonomuraea</taxon>
    </lineage>
</organism>
<keyword evidence="6" id="KW-1185">Reference proteome</keyword>
<gene>
    <name evidence="5" type="ORF">ACFPZ3_09540</name>
</gene>
<accession>A0ABW1CEE9</accession>
<dbReference type="SUPFAM" id="SSF53686">
    <property type="entry name" value="Tryptophan synthase beta subunit-like PLP-dependent enzymes"/>
    <property type="match status" value="1"/>
</dbReference>
<dbReference type="InterPro" id="IPR050147">
    <property type="entry name" value="Ser/Thr_Dehydratase"/>
</dbReference>
<comment type="caution">
    <text evidence="5">The sequence shown here is derived from an EMBL/GenBank/DDBJ whole genome shotgun (WGS) entry which is preliminary data.</text>
</comment>
<dbReference type="InterPro" id="IPR036052">
    <property type="entry name" value="TrpB-like_PALP_sf"/>
</dbReference>
<dbReference type="PANTHER" id="PTHR48078:SF6">
    <property type="entry name" value="L-THREONINE DEHYDRATASE CATABOLIC TDCB"/>
    <property type="match status" value="1"/>
</dbReference>
<name>A0ABW1CEE9_9ACTN</name>
<evidence type="ECO:0000313" key="5">
    <source>
        <dbReference type="EMBL" id="MFC5824090.1"/>
    </source>
</evidence>
<reference evidence="6" key="1">
    <citation type="journal article" date="2019" name="Int. J. Syst. Evol. Microbiol.">
        <title>The Global Catalogue of Microorganisms (GCM) 10K type strain sequencing project: providing services to taxonomists for standard genome sequencing and annotation.</title>
        <authorList>
            <consortium name="The Broad Institute Genomics Platform"/>
            <consortium name="The Broad Institute Genome Sequencing Center for Infectious Disease"/>
            <person name="Wu L."/>
            <person name="Ma J."/>
        </authorList>
    </citation>
    <scope>NUCLEOTIDE SEQUENCE [LARGE SCALE GENOMIC DNA]</scope>
    <source>
        <strain evidence="6">CCUG 53903</strain>
    </source>
</reference>